<dbReference type="KEGG" id="nsh:GXM_01642"/>
<evidence type="ECO:0000313" key="2">
    <source>
        <dbReference type="Proteomes" id="UP000326678"/>
    </source>
</evidence>
<name>A0A5P8VWB0_9NOSO</name>
<protein>
    <submittedName>
        <fullName evidence="1">Uncharacterized protein</fullName>
    </submittedName>
</protein>
<dbReference type="EMBL" id="CP045226">
    <property type="protein sequence ID" value="QFS44169.1"/>
    <property type="molecule type" value="Genomic_DNA"/>
</dbReference>
<accession>A0A5P8VWB0</accession>
<sequence length="55" mass="6074">MLTRINSLFAATFEPPNNLKFTGIGGLFLLIQGSRTRNIAVKSFKKRCNGSIIFA</sequence>
<keyword evidence="2" id="KW-1185">Reference proteome</keyword>
<organism evidence="1 2">
    <name type="scientific">Nostoc sphaeroides CCNUC1</name>
    <dbReference type="NCBI Taxonomy" id="2653204"/>
    <lineage>
        <taxon>Bacteria</taxon>
        <taxon>Bacillati</taxon>
        <taxon>Cyanobacteriota</taxon>
        <taxon>Cyanophyceae</taxon>
        <taxon>Nostocales</taxon>
        <taxon>Nostocaceae</taxon>
        <taxon>Nostoc</taxon>
    </lineage>
</organism>
<dbReference type="AlphaFoldDB" id="A0A5P8VWB0"/>
<gene>
    <name evidence="1" type="ORF">GXM_01642</name>
</gene>
<reference evidence="1 2" key="1">
    <citation type="submission" date="2019-10" db="EMBL/GenBank/DDBJ databases">
        <title>Genomic and transcriptomic insights into the perfect genentic adaptation of a filamentous nitrogen-fixing cyanobacterium to rice fields.</title>
        <authorList>
            <person name="Chen Z."/>
        </authorList>
    </citation>
    <scope>NUCLEOTIDE SEQUENCE [LARGE SCALE GENOMIC DNA]</scope>
    <source>
        <strain evidence="1">CCNUC1</strain>
    </source>
</reference>
<dbReference type="Proteomes" id="UP000326678">
    <property type="component" value="Chromosome Gxm1"/>
</dbReference>
<evidence type="ECO:0000313" key="1">
    <source>
        <dbReference type="EMBL" id="QFS44169.1"/>
    </source>
</evidence>
<proteinExistence type="predicted"/>